<dbReference type="EMBL" id="JACIEP010000005">
    <property type="protein sequence ID" value="MBB4035693.1"/>
    <property type="molecule type" value="Genomic_DNA"/>
</dbReference>
<gene>
    <name evidence="2" type="ORF">GGR21_001588</name>
</gene>
<sequence>MKIHIKRTVFILLLSLSGSLMGQEVKKRNTLEGYPKYTIAVQPFHLMNGTLKLDFETQLKSPKNWLQLSISGSYLGTRDMYSSNYSWSTFNSDFNDFSGLKGFGLGAAYKSIIYSTWLYYRAGVAYDHYRVKYPGFGYFPYIEDGLTYYEYHWTQQKQIFNKLSSSICIGMQSHFSNVLFFDAYIGIGYAYSMYDKDKRSFEEGMYGFGRRGAFLAGGVRIGVAFGK</sequence>
<proteinExistence type="predicted"/>
<accession>A0A840CV75</accession>
<dbReference type="AlphaFoldDB" id="A0A840CV75"/>
<evidence type="ECO:0008006" key="4">
    <source>
        <dbReference type="Google" id="ProtNLM"/>
    </source>
</evidence>
<evidence type="ECO:0000256" key="1">
    <source>
        <dbReference type="SAM" id="SignalP"/>
    </source>
</evidence>
<feature type="chain" id="PRO_5032460080" description="DUF3575 domain-containing protein" evidence="1">
    <location>
        <begin position="23"/>
        <end position="227"/>
    </location>
</feature>
<protein>
    <recommendedName>
        <fullName evidence="4">DUF3575 domain-containing protein</fullName>
    </recommendedName>
</protein>
<comment type="caution">
    <text evidence="2">The sequence shown here is derived from an EMBL/GenBank/DDBJ whole genome shotgun (WGS) entry which is preliminary data.</text>
</comment>
<reference evidence="2 3" key="1">
    <citation type="submission" date="2020-08" db="EMBL/GenBank/DDBJ databases">
        <title>Genomic Encyclopedia of Type Strains, Phase IV (KMG-IV): sequencing the most valuable type-strain genomes for metagenomic binning, comparative biology and taxonomic classification.</title>
        <authorList>
            <person name="Goeker M."/>
        </authorList>
    </citation>
    <scope>NUCLEOTIDE SEQUENCE [LARGE SCALE GENOMIC DNA]</scope>
    <source>
        <strain evidence="2 3">DSM 104969</strain>
    </source>
</reference>
<name>A0A840CV75_9BACT</name>
<organism evidence="2 3">
    <name type="scientific">Dysgonomonas hofstadii</name>
    <dbReference type="NCBI Taxonomy" id="637886"/>
    <lineage>
        <taxon>Bacteria</taxon>
        <taxon>Pseudomonadati</taxon>
        <taxon>Bacteroidota</taxon>
        <taxon>Bacteroidia</taxon>
        <taxon>Bacteroidales</taxon>
        <taxon>Dysgonomonadaceae</taxon>
        <taxon>Dysgonomonas</taxon>
    </lineage>
</organism>
<keyword evidence="3" id="KW-1185">Reference proteome</keyword>
<evidence type="ECO:0000313" key="2">
    <source>
        <dbReference type="EMBL" id="MBB4035693.1"/>
    </source>
</evidence>
<feature type="signal peptide" evidence="1">
    <location>
        <begin position="1"/>
        <end position="22"/>
    </location>
</feature>
<keyword evidence="1" id="KW-0732">Signal</keyword>
<dbReference type="RefSeq" id="WP_183306626.1">
    <property type="nucleotide sequence ID" value="NZ_JACIEP010000005.1"/>
</dbReference>
<dbReference type="Proteomes" id="UP000555103">
    <property type="component" value="Unassembled WGS sequence"/>
</dbReference>
<evidence type="ECO:0000313" key="3">
    <source>
        <dbReference type="Proteomes" id="UP000555103"/>
    </source>
</evidence>